<dbReference type="InterPro" id="IPR014001">
    <property type="entry name" value="Helicase_ATP-bd"/>
</dbReference>
<dbReference type="InterPro" id="IPR000185">
    <property type="entry name" value="SecA"/>
</dbReference>
<dbReference type="PRINTS" id="PR00906">
    <property type="entry name" value="SECA"/>
</dbReference>
<dbReference type="PANTHER" id="PTHR30612:SF0">
    <property type="entry name" value="CHLOROPLAST PROTEIN-TRANSPORTING ATPASE"/>
    <property type="match status" value="1"/>
</dbReference>
<accession>A0A3B0QUC5</accession>
<evidence type="ECO:0000256" key="15">
    <source>
        <dbReference type="SAM" id="MobiDB-lite"/>
    </source>
</evidence>
<dbReference type="InterPro" id="IPR004027">
    <property type="entry name" value="SEC_C_motif"/>
</dbReference>
<evidence type="ECO:0000256" key="14">
    <source>
        <dbReference type="ARBA" id="ARBA00023136"/>
    </source>
</evidence>
<dbReference type="GO" id="GO:0017038">
    <property type="term" value="P:protein import"/>
    <property type="evidence" value="ECO:0007669"/>
    <property type="project" value="InterPro"/>
</dbReference>
<feature type="region of interest" description="Disordered" evidence="15">
    <location>
        <begin position="839"/>
        <end position="935"/>
    </location>
</feature>
<evidence type="ECO:0000259" key="16">
    <source>
        <dbReference type="PROSITE" id="PS51192"/>
    </source>
</evidence>
<dbReference type="SUPFAM" id="SSF81767">
    <property type="entry name" value="Pre-protein crosslinking domain of SecA"/>
    <property type="match status" value="1"/>
</dbReference>
<dbReference type="GO" id="GO:0043952">
    <property type="term" value="P:protein transport by the Sec complex"/>
    <property type="evidence" value="ECO:0007669"/>
    <property type="project" value="TreeGrafter"/>
</dbReference>
<keyword evidence="8" id="KW-0547">Nucleotide-binding</keyword>
<dbReference type="InterPro" id="IPR027417">
    <property type="entry name" value="P-loop_NTPase"/>
</dbReference>
<name>A0A3B0QUC5_9ZZZZ</name>
<dbReference type="Pfam" id="PF07516">
    <property type="entry name" value="SecA_SW"/>
    <property type="match status" value="1"/>
</dbReference>
<dbReference type="SUPFAM" id="SSF81886">
    <property type="entry name" value="Helical scaffold and wing domains of SecA"/>
    <property type="match status" value="1"/>
</dbReference>
<gene>
    <name evidence="18" type="ORF">MNBD_DELTA01-1582</name>
</gene>
<evidence type="ECO:0000256" key="8">
    <source>
        <dbReference type="ARBA" id="ARBA00022741"/>
    </source>
</evidence>
<dbReference type="Gene3D" id="3.40.50.300">
    <property type="entry name" value="P-loop containing nucleotide triphosphate hydrolases"/>
    <property type="match status" value="2"/>
</dbReference>
<keyword evidence="11" id="KW-0653">Protein transport</keyword>
<evidence type="ECO:0000256" key="2">
    <source>
        <dbReference type="ARBA" id="ARBA00004413"/>
    </source>
</evidence>
<dbReference type="FunFam" id="3.90.1440.10:FF:000001">
    <property type="entry name" value="Preprotein translocase subunit SecA"/>
    <property type="match status" value="1"/>
</dbReference>
<feature type="compositionally biased region" description="Acidic residues" evidence="15">
    <location>
        <begin position="839"/>
        <end position="848"/>
    </location>
</feature>
<dbReference type="GO" id="GO:0046872">
    <property type="term" value="F:metal ion binding"/>
    <property type="evidence" value="ECO:0007669"/>
    <property type="project" value="UniProtKB-KW"/>
</dbReference>
<feature type="domain" description="Helicase ATP-binding" evidence="16">
    <location>
        <begin position="89"/>
        <end position="266"/>
    </location>
</feature>
<evidence type="ECO:0000256" key="6">
    <source>
        <dbReference type="ARBA" id="ARBA00022490"/>
    </source>
</evidence>
<dbReference type="HAMAP" id="MF_01382">
    <property type="entry name" value="SecA"/>
    <property type="match status" value="1"/>
</dbReference>
<feature type="compositionally biased region" description="Low complexity" evidence="15">
    <location>
        <begin position="919"/>
        <end position="935"/>
    </location>
</feature>
<keyword evidence="13" id="KW-0811">Translocation</keyword>
<keyword evidence="5" id="KW-1003">Cell membrane</keyword>
<evidence type="ECO:0000256" key="7">
    <source>
        <dbReference type="ARBA" id="ARBA00022723"/>
    </source>
</evidence>
<dbReference type="Pfam" id="PF02810">
    <property type="entry name" value="SEC-C"/>
    <property type="match status" value="1"/>
</dbReference>
<evidence type="ECO:0000313" key="18">
    <source>
        <dbReference type="EMBL" id="VAV83921.1"/>
    </source>
</evidence>
<evidence type="ECO:0000256" key="11">
    <source>
        <dbReference type="ARBA" id="ARBA00022927"/>
    </source>
</evidence>
<dbReference type="PANTHER" id="PTHR30612">
    <property type="entry name" value="SECA INNER MEMBRANE COMPONENT OF SEC PROTEIN SECRETION SYSTEM"/>
    <property type="match status" value="1"/>
</dbReference>
<dbReference type="SUPFAM" id="SSF52540">
    <property type="entry name" value="P-loop containing nucleoside triphosphate hydrolases"/>
    <property type="match status" value="2"/>
</dbReference>
<evidence type="ECO:0000256" key="12">
    <source>
        <dbReference type="ARBA" id="ARBA00022967"/>
    </source>
</evidence>
<evidence type="ECO:0000256" key="3">
    <source>
        <dbReference type="ARBA" id="ARBA00007650"/>
    </source>
</evidence>
<dbReference type="FunFam" id="3.40.50.300:FF:000113">
    <property type="entry name" value="Preprotein translocase subunit SecA"/>
    <property type="match status" value="1"/>
</dbReference>
<feature type="compositionally biased region" description="Basic and acidic residues" evidence="15">
    <location>
        <begin position="849"/>
        <end position="865"/>
    </location>
</feature>
<dbReference type="GO" id="GO:0006605">
    <property type="term" value="P:protein targeting"/>
    <property type="evidence" value="ECO:0007669"/>
    <property type="project" value="InterPro"/>
</dbReference>
<keyword evidence="7" id="KW-0479">Metal-binding</keyword>
<dbReference type="EMBL" id="UOEA01000056">
    <property type="protein sequence ID" value="VAV83921.1"/>
    <property type="molecule type" value="Genomic_DNA"/>
</dbReference>
<comment type="similarity">
    <text evidence="3">Belongs to the SecA family.</text>
</comment>
<dbReference type="CDD" id="cd17928">
    <property type="entry name" value="DEXDc_SecA"/>
    <property type="match status" value="1"/>
</dbReference>
<evidence type="ECO:0000256" key="10">
    <source>
        <dbReference type="ARBA" id="ARBA00022840"/>
    </source>
</evidence>
<reference evidence="18" key="1">
    <citation type="submission" date="2018-06" db="EMBL/GenBank/DDBJ databases">
        <authorList>
            <person name="Zhirakovskaya E."/>
        </authorList>
    </citation>
    <scope>NUCLEOTIDE SEQUENCE</scope>
</reference>
<evidence type="ECO:0000256" key="9">
    <source>
        <dbReference type="ARBA" id="ARBA00022833"/>
    </source>
</evidence>
<keyword evidence="14" id="KW-0472">Membrane</keyword>
<dbReference type="InterPro" id="IPR011130">
    <property type="entry name" value="SecA_preprotein_X-link_dom"/>
</dbReference>
<comment type="cofactor">
    <cofactor evidence="1">
        <name>Zn(2+)</name>
        <dbReference type="ChEBI" id="CHEBI:29105"/>
    </cofactor>
</comment>
<dbReference type="InterPro" id="IPR044722">
    <property type="entry name" value="SecA_SF2_C"/>
</dbReference>
<evidence type="ECO:0000256" key="5">
    <source>
        <dbReference type="ARBA" id="ARBA00022475"/>
    </source>
</evidence>
<dbReference type="PROSITE" id="PS51192">
    <property type="entry name" value="HELICASE_ATP_BIND_1"/>
    <property type="match status" value="1"/>
</dbReference>
<evidence type="ECO:0000256" key="1">
    <source>
        <dbReference type="ARBA" id="ARBA00001947"/>
    </source>
</evidence>
<keyword evidence="6" id="KW-0963">Cytoplasm</keyword>
<organism evidence="18">
    <name type="scientific">hydrothermal vent metagenome</name>
    <dbReference type="NCBI Taxonomy" id="652676"/>
    <lineage>
        <taxon>unclassified sequences</taxon>
        <taxon>metagenomes</taxon>
        <taxon>ecological metagenomes</taxon>
    </lineage>
</organism>
<evidence type="ECO:0000256" key="13">
    <source>
        <dbReference type="ARBA" id="ARBA00023010"/>
    </source>
</evidence>
<dbReference type="SMART" id="SM00958">
    <property type="entry name" value="SecA_PP_bind"/>
    <property type="match status" value="1"/>
</dbReference>
<dbReference type="AlphaFoldDB" id="A0A3B0QUC5"/>
<dbReference type="InterPro" id="IPR011115">
    <property type="entry name" value="SecA_DEAD"/>
</dbReference>
<dbReference type="NCBIfam" id="TIGR00963">
    <property type="entry name" value="secA"/>
    <property type="match status" value="1"/>
</dbReference>
<dbReference type="GO" id="GO:0031522">
    <property type="term" value="C:cell envelope Sec protein transport complex"/>
    <property type="evidence" value="ECO:0007669"/>
    <property type="project" value="TreeGrafter"/>
</dbReference>
<dbReference type="CDD" id="cd18803">
    <property type="entry name" value="SF2_C_secA"/>
    <property type="match status" value="1"/>
</dbReference>
<feature type="compositionally biased region" description="Basic and acidic residues" evidence="15">
    <location>
        <begin position="888"/>
        <end position="901"/>
    </location>
</feature>
<dbReference type="InterPro" id="IPR036266">
    <property type="entry name" value="SecA_Wing/Scaffold_sf"/>
</dbReference>
<dbReference type="GO" id="GO:0006886">
    <property type="term" value="P:intracellular protein transport"/>
    <property type="evidence" value="ECO:0007669"/>
    <property type="project" value="InterPro"/>
</dbReference>
<feature type="domain" description="SecA family profile" evidence="17">
    <location>
        <begin position="3"/>
        <end position="626"/>
    </location>
</feature>
<dbReference type="NCBIfam" id="NF009538">
    <property type="entry name" value="PRK12904.1"/>
    <property type="match status" value="1"/>
</dbReference>
<dbReference type="InterPro" id="IPR014018">
    <property type="entry name" value="SecA_motor_DEAD"/>
</dbReference>
<dbReference type="GO" id="GO:0005886">
    <property type="term" value="C:plasma membrane"/>
    <property type="evidence" value="ECO:0007669"/>
    <property type="project" value="UniProtKB-SubCell"/>
</dbReference>
<dbReference type="Pfam" id="PF21090">
    <property type="entry name" value="P-loop_SecA"/>
    <property type="match status" value="1"/>
</dbReference>
<sequence>MLGSVLKKVFGTKVAREVKRLTPLVDKINSLEPQFEALSDTDLFALTSKFKVRLDSGETLDDILPEAFAAVREASKRKLGMRHFDVQLIGGITLHEGKIAEMRTGEGKTLAATLPVYLNAISGLGVHVVTVNDYLAKRDAQWMAPVYHALGMSLGVIQHEVSLIADPSLPDTPVGETPPMISCSRSESYRAHITYGTNNEYGFDYLRDNMKFSMDEYSQRELNFAIVDEVDSILVDEARTPLIISGPAEASTDKYYTIDGIIPFLKVEKHYTIDEKAKQAHLTDDGVSKVEELLKIENLYDPRNIETLHHVGQGLRAHVLFSKDVDYVVKDGAVVIVDEFTGRLMDGRRWSDGLHQAVEAKEKVKIENENQTLATITFQNYFRMYDKLAGMTGTAETEAPEFMSIYKLDVLVVPTHKPMIRDDRVDLVYKTKREKFLAVIEDVKKCAASGRPVLVGTISIEDSEQLSVMLKKQGVKHNVLNAKQHEREAEIVAQAGRLGAITLSTNMAGRGTDIVLGGNPGFMAAAMVGGETSGDKYDAAFAEVQRSCEEEKQKVLKLGGLYIIGTERHESRRIDNQLRGRSGRQGDPGESRFYMSLEDDLMRIFGSDRVASIMSKLGMEEGIPIEHSIISRAVENSQKKVEAHNFDMRKHLIEYDDVMNQQRNIVYEYRRQILGEVGLRDMVQEFVNEAAEVLVATHVDEKKGVDDEEANVLIEAIDKQFGIEGIGKDDVTGGASRQAVTEMLITRAWDAYLRKVAEVGPELMPQVERIMSLHTLDNLWKDHLLTMDHLKGGIGLRGYAQQNPLNEYKREGFELFAGMITAFKCDVVERLFKVQVKEGDDEALEEADAERPTDERNMVLGRGEEGGGVAGGPTLEDQSDFYAEGGADGDHDHSEGGEVVHTHTPILRGAPKIGRNEPCPCGSGKKYKKCCGASE</sequence>
<dbReference type="InterPro" id="IPR011116">
    <property type="entry name" value="SecA_Wing/Scaffold"/>
</dbReference>
<dbReference type="Pfam" id="PF01043">
    <property type="entry name" value="SecA_PP_bind"/>
    <property type="match status" value="1"/>
</dbReference>
<dbReference type="GO" id="GO:0005829">
    <property type="term" value="C:cytosol"/>
    <property type="evidence" value="ECO:0007669"/>
    <property type="project" value="TreeGrafter"/>
</dbReference>
<dbReference type="Pfam" id="PF07517">
    <property type="entry name" value="SecA_DEAD"/>
    <property type="match status" value="1"/>
</dbReference>
<protein>
    <submittedName>
        <fullName evidence="18">Protein translocase subunit SecA</fullName>
    </submittedName>
</protein>
<keyword evidence="4" id="KW-0813">Transport</keyword>
<proteinExistence type="inferred from homology"/>
<dbReference type="PROSITE" id="PS51196">
    <property type="entry name" value="SECA_MOTOR_DEAD"/>
    <property type="match status" value="1"/>
</dbReference>
<dbReference type="GO" id="GO:0005524">
    <property type="term" value="F:ATP binding"/>
    <property type="evidence" value="ECO:0007669"/>
    <property type="project" value="UniProtKB-KW"/>
</dbReference>
<dbReference type="InterPro" id="IPR036670">
    <property type="entry name" value="SecA_X-link_sf"/>
</dbReference>
<keyword evidence="10" id="KW-0067">ATP-binding</keyword>
<dbReference type="SMART" id="SM00957">
    <property type="entry name" value="SecA_DEAD"/>
    <property type="match status" value="1"/>
</dbReference>
<keyword evidence="12" id="KW-1278">Translocase</keyword>
<evidence type="ECO:0000259" key="17">
    <source>
        <dbReference type="PROSITE" id="PS51196"/>
    </source>
</evidence>
<dbReference type="Gene3D" id="1.10.3060.10">
    <property type="entry name" value="Helical scaffold and wing domains of SecA"/>
    <property type="match status" value="1"/>
</dbReference>
<comment type="subcellular location">
    <subcellularLocation>
        <location evidence="2">Cell membrane</location>
        <topology evidence="2">Peripheral membrane protein</topology>
        <orientation evidence="2">Cytoplasmic side</orientation>
    </subcellularLocation>
</comment>
<evidence type="ECO:0000256" key="4">
    <source>
        <dbReference type="ARBA" id="ARBA00022448"/>
    </source>
</evidence>
<keyword evidence="9" id="KW-0862">Zinc</keyword>
<dbReference type="Gene3D" id="3.90.1440.10">
    <property type="entry name" value="SecA, preprotein cross-linking domain"/>
    <property type="match status" value="1"/>
</dbReference>